<dbReference type="InterPro" id="IPR054612">
    <property type="entry name" value="Phage_capsid-like_C"/>
</dbReference>
<protein>
    <submittedName>
        <fullName evidence="3">Phage major capsid protein</fullName>
    </submittedName>
</protein>
<dbReference type="Proteomes" id="UP000826651">
    <property type="component" value="Unassembled WGS sequence"/>
</dbReference>
<dbReference type="Gene3D" id="3.30.2400.10">
    <property type="entry name" value="Major capsid protein gp5"/>
    <property type="match status" value="1"/>
</dbReference>
<gene>
    <name evidence="3" type="ORF">KCQ71_07390</name>
</gene>
<dbReference type="EMBL" id="JAGSHT010000007">
    <property type="protein sequence ID" value="MBZ2195971.1"/>
    <property type="molecule type" value="Genomic_DNA"/>
</dbReference>
<sequence length="385" mass="40207">MNLKQQRAAALKAAQDIVNRAKAAGRDLTDAELAQVEAKVAEVQELDVKIAAQDAAVKARPDFVSQLSAGIDDAKDGHGRLDMSGLKDRMLAGMQTYSGRVSPGVKGLVPAGETVVTIPVVNTEPIPSSLAQERPPRLIDVLPASVKAAVYKVLKQTVIASPGTAGVVAPGDVKPTKKLGLHTEEARLRVIAVLSEPVDKYLLEDASNLRTWVGAELVDAILDALELEVLAGDGTGEHFTGLANTSGIQTQAFATDRITTLASGLSKVEDIGGAAFIALASTDWLAIQTARNSGGNFDLGGPIDASARTAWGTQVVTVPGLAAGDGYVVGNDSVEVTTDGAGIRVEWGMPGDTFTRNQVVARVEGRFNLDVTRPHRVVRLALTGA</sequence>
<reference evidence="3 4" key="1">
    <citation type="submission" date="2021-04" db="EMBL/GenBank/DDBJ databases">
        <title>Ruania sp. nov., isolated from sandy soil of mangrove forest.</title>
        <authorList>
            <person name="Ge X."/>
            <person name="Huang R."/>
            <person name="Liu W."/>
        </authorList>
    </citation>
    <scope>NUCLEOTIDE SEQUENCE [LARGE SCALE GENOMIC DNA]</scope>
    <source>
        <strain evidence="3 4">N2-46</strain>
    </source>
</reference>
<name>A0ABS7S9J6_9MICO</name>
<comment type="subcellular location">
    <subcellularLocation>
        <location evidence="1">Virion</location>
    </subcellularLocation>
</comment>
<feature type="domain" description="Phage capsid-like C-terminal" evidence="2">
    <location>
        <begin position="148"/>
        <end position="379"/>
    </location>
</feature>
<evidence type="ECO:0000313" key="3">
    <source>
        <dbReference type="EMBL" id="MBZ2195971.1"/>
    </source>
</evidence>
<dbReference type="InterPro" id="IPR024455">
    <property type="entry name" value="Phage_capsid"/>
</dbReference>
<dbReference type="SUPFAM" id="SSF56563">
    <property type="entry name" value="Major capsid protein gp5"/>
    <property type="match status" value="1"/>
</dbReference>
<dbReference type="NCBIfam" id="TIGR01554">
    <property type="entry name" value="major_cap_HK97"/>
    <property type="match status" value="1"/>
</dbReference>
<evidence type="ECO:0000256" key="1">
    <source>
        <dbReference type="ARBA" id="ARBA00004328"/>
    </source>
</evidence>
<evidence type="ECO:0000313" key="4">
    <source>
        <dbReference type="Proteomes" id="UP000826651"/>
    </source>
</evidence>
<dbReference type="Pfam" id="PF05065">
    <property type="entry name" value="Phage_capsid"/>
    <property type="match status" value="1"/>
</dbReference>
<dbReference type="Gene3D" id="3.30.2320.10">
    <property type="entry name" value="hypothetical protein PF0899 domain"/>
    <property type="match status" value="1"/>
</dbReference>
<evidence type="ECO:0000259" key="2">
    <source>
        <dbReference type="Pfam" id="PF05065"/>
    </source>
</evidence>
<proteinExistence type="predicted"/>
<keyword evidence="4" id="KW-1185">Reference proteome</keyword>
<accession>A0ABS7S9J6</accession>
<organism evidence="3 4">
    <name type="scientific">Occultella gossypii</name>
    <dbReference type="NCBI Taxonomy" id="2800820"/>
    <lineage>
        <taxon>Bacteria</taxon>
        <taxon>Bacillati</taxon>
        <taxon>Actinomycetota</taxon>
        <taxon>Actinomycetes</taxon>
        <taxon>Micrococcales</taxon>
        <taxon>Ruaniaceae</taxon>
        <taxon>Occultella</taxon>
    </lineage>
</organism>
<comment type="caution">
    <text evidence="3">The sequence shown here is derived from an EMBL/GenBank/DDBJ whole genome shotgun (WGS) entry which is preliminary data.</text>
</comment>
<dbReference type="RefSeq" id="WP_223404402.1">
    <property type="nucleotide sequence ID" value="NZ_JAGSHT010000007.1"/>
</dbReference>